<reference evidence="1" key="2">
    <citation type="journal article" name="Front. Microbiol.">
        <title>Degradative Capacity of Two Strains of Rhodonia placenta: From Phenotype to Genotype.</title>
        <authorList>
            <person name="Kolle M."/>
            <person name="Horta M.A.C."/>
            <person name="Nowrousian M."/>
            <person name="Ohm R.A."/>
            <person name="Benz J.P."/>
            <person name="Pilgard A."/>
        </authorList>
    </citation>
    <scope>NUCLEOTIDE SEQUENCE</scope>
    <source>
        <strain evidence="1">FPRL280</strain>
    </source>
</reference>
<protein>
    <submittedName>
        <fullName evidence="1">Uncharacterized protein</fullName>
    </submittedName>
</protein>
<organism evidence="1 2">
    <name type="scientific">Rhodonia placenta</name>
    <dbReference type="NCBI Taxonomy" id="104341"/>
    <lineage>
        <taxon>Eukaryota</taxon>
        <taxon>Fungi</taxon>
        <taxon>Dikarya</taxon>
        <taxon>Basidiomycota</taxon>
        <taxon>Agaricomycotina</taxon>
        <taxon>Agaricomycetes</taxon>
        <taxon>Polyporales</taxon>
        <taxon>Adustoporiaceae</taxon>
        <taxon>Rhodonia</taxon>
    </lineage>
</organism>
<sequence>MRRHAGYGCLGFHPGCDKRPRCFTLGKYKYRSSKYRAGRLDGTGEVDARRIGALSGAQGGVFLIRSALRAACVGPRNNNLYNVLATANVYELDHGSQHFHIPVHLKGKRRHKDIIAMVDSGATTKFINK</sequence>
<name>A0A8H7NTF4_9APHY</name>
<dbReference type="Proteomes" id="UP000639403">
    <property type="component" value="Unassembled WGS sequence"/>
</dbReference>
<gene>
    <name evidence="1" type="ORF">IEO21_09898</name>
</gene>
<accession>A0A8H7NTF4</accession>
<reference evidence="1" key="1">
    <citation type="submission" date="2020-11" db="EMBL/GenBank/DDBJ databases">
        <authorList>
            <person name="Koelle M."/>
            <person name="Horta M.A.C."/>
            <person name="Nowrousian M."/>
            <person name="Ohm R.A."/>
            <person name="Benz P."/>
            <person name="Pilgard A."/>
        </authorList>
    </citation>
    <scope>NUCLEOTIDE SEQUENCE</scope>
    <source>
        <strain evidence="1">FPRL280</strain>
    </source>
</reference>
<proteinExistence type="predicted"/>
<comment type="caution">
    <text evidence="1">The sequence shown here is derived from an EMBL/GenBank/DDBJ whole genome shotgun (WGS) entry which is preliminary data.</text>
</comment>
<dbReference type="AlphaFoldDB" id="A0A8H7NTF4"/>
<evidence type="ECO:0000313" key="2">
    <source>
        <dbReference type="Proteomes" id="UP000639403"/>
    </source>
</evidence>
<dbReference type="EMBL" id="JADOXO010000581">
    <property type="protein sequence ID" value="KAF9802480.1"/>
    <property type="molecule type" value="Genomic_DNA"/>
</dbReference>
<evidence type="ECO:0000313" key="1">
    <source>
        <dbReference type="EMBL" id="KAF9802480.1"/>
    </source>
</evidence>